<dbReference type="InterPro" id="IPR005490">
    <property type="entry name" value="LD_TPept_cat_dom"/>
</dbReference>
<protein>
    <submittedName>
        <fullName evidence="11">L,D-transpeptidase catalytic domain protein</fullName>
    </submittedName>
</protein>
<sequence length="345" mass="36693">MKKATALTLIAALGGVFPHAFAQQPVGQPAPVQQPLQQQAAPGTPMQAAPAPAGAVQDPAIAEQAEFERLLRAQVLLERQYLSPGEIDGAYGSNMRQALNTFQAQRNLPVTGKLDEATWNALNADTSPTLAEYTIAAEDVAGPFQPIPDTMMGKAKLPALGYATALEGLGEKFHASPALLQRLNPGKSLSQAGERIMVPHVSGKQPLPPAARVVVRDSTKTLQLYDAGGQLLAQYPVSTGSKRDPLPIGNWKINGVHANPVYNYNPKLFWDAKPGDSKTQIKPGPNNPVGVMWIDLSKPHYGIHGTPVPGHVGKTESHGCIRLTNWSAAEVGAVVSEDTDVELVK</sequence>
<dbReference type="GO" id="GO:0016740">
    <property type="term" value="F:transferase activity"/>
    <property type="evidence" value="ECO:0007669"/>
    <property type="project" value="UniProtKB-KW"/>
</dbReference>
<dbReference type="GO" id="GO:0008360">
    <property type="term" value="P:regulation of cell shape"/>
    <property type="evidence" value="ECO:0007669"/>
    <property type="project" value="UniProtKB-UniRule"/>
</dbReference>
<evidence type="ECO:0000256" key="1">
    <source>
        <dbReference type="ARBA" id="ARBA00004752"/>
    </source>
</evidence>
<dbReference type="Proteomes" id="UP000180246">
    <property type="component" value="Unassembled WGS sequence"/>
</dbReference>
<name>A0A1S2NGP0_9BURK</name>
<dbReference type="GO" id="GO:0071555">
    <property type="term" value="P:cell wall organization"/>
    <property type="evidence" value="ECO:0007669"/>
    <property type="project" value="UniProtKB-UniRule"/>
</dbReference>
<feature type="compositionally biased region" description="Low complexity" evidence="8">
    <location>
        <begin position="26"/>
        <end position="43"/>
    </location>
</feature>
<comment type="similarity">
    <text evidence="2">Belongs to the YkuD family.</text>
</comment>
<dbReference type="InterPro" id="IPR002477">
    <property type="entry name" value="Peptidoglycan-bd-like"/>
</dbReference>
<evidence type="ECO:0000259" key="10">
    <source>
        <dbReference type="PROSITE" id="PS52029"/>
    </source>
</evidence>
<evidence type="ECO:0000256" key="8">
    <source>
        <dbReference type="SAM" id="MobiDB-lite"/>
    </source>
</evidence>
<feature type="signal peptide" evidence="9">
    <location>
        <begin position="1"/>
        <end position="22"/>
    </location>
</feature>
<comment type="pathway">
    <text evidence="1 7">Cell wall biogenesis; peptidoglycan biosynthesis.</text>
</comment>
<evidence type="ECO:0000256" key="2">
    <source>
        <dbReference type="ARBA" id="ARBA00005992"/>
    </source>
</evidence>
<dbReference type="Gene3D" id="2.40.440.10">
    <property type="entry name" value="L,D-transpeptidase catalytic domain-like"/>
    <property type="match status" value="1"/>
</dbReference>
<reference evidence="11 12" key="1">
    <citation type="submission" date="2014-10" db="EMBL/GenBank/DDBJ databases">
        <authorList>
            <person name="Seo M.-J."/>
            <person name="Seok Y.J."/>
            <person name="Cha I.-T."/>
        </authorList>
    </citation>
    <scope>NUCLEOTIDE SEQUENCE [LARGE SCALE GENOMIC DNA]</scope>
    <source>
        <strain evidence="11 12">NEU</strain>
    </source>
</reference>
<evidence type="ECO:0000256" key="3">
    <source>
        <dbReference type="ARBA" id="ARBA00022679"/>
    </source>
</evidence>
<dbReference type="AlphaFoldDB" id="A0A1S2NGP0"/>
<comment type="caution">
    <text evidence="11">The sequence shown here is derived from an EMBL/GenBank/DDBJ whole genome shotgun (WGS) entry which is preliminary data.</text>
</comment>
<dbReference type="SUPFAM" id="SSF47090">
    <property type="entry name" value="PGBD-like"/>
    <property type="match status" value="1"/>
</dbReference>
<dbReference type="UniPathway" id="UPA00219"/>
<feature type="chain" id="PRO_5010356359" evidence="9">
    <location>
        <begin position="23"/>
        <end position="345"/>
    </location>
</feature>
<dbReference type="InterPro" id="IPR038063">
    <property type="entry name" value="Transpep_catalytic_dom"/>
</dbReference>
<evidence type="ECO:0000256" key="6">
    <source>
        <dbReference type="ARBA" id="ARBA00023316"/>
    </source>
</evidence>
<evidence type="ECO:0000256" key="7">
    <source>
        <dbReference type="PROSITE-ProRule" id="PRU01373"/>
    </source>
</evidence>
<evidence type="ECO:0000256" key="5">
    <source>
        <dbReference type="ARBA" id="ARBA00022984"/>
    </source>
</evidence>
<dbReference type="SUPFAM" id="SSF141523">
    <property type="entry name" value="L,D-transpeptidase catalytic domain-like"/>
    <property type="match status" value="1"/>
</dbReference>
<evidence type="ECO:0000313" key="11">
    <source>
        <dbReference type="EMBL" id="OIJ44256.1"/>
    </source>
</evidence>
<keyword evidence="3" id="KW-0808">Transferase</keyword>
<dbReference type="GO" id="GO:0018104">
    <property type="term" value="P:peptidoglycan-protein cross-linking"/>
    <property type="evidence" value="ECO:0007669"/>
    <property type="project" value="TreeGrafter"/>
</dbReference>
<feature type="domain" description="L,D-TPase catalytic" evidence="10">
    <location>
        <begin position="211"/>
        <end position="344"/>
    </location>
</feature>
<dbReference type="CDD" id="cd16913">
    <property type="entry name" value="YkuD_like"/>
    <property type="match status" value="1"/>
</dbReference>
<dbReference type="PANTHER" id="PTHR30582">
    <property type="entry name" value="L,D-TRANSPEPTIDASE"/>
    <property type="match status" value="1"/>
</dbReference>
<dbReference type="GO" id="GO:0071972">
    <property type="term" value="F:peptidoglycan L,D-transpeptidase activity"/>
    <property type="evidence" value="ECO:0007669"/>
    <property type="project" value="TreeGrafter"/>
</dbReference>
<dbReference type="InterPro" id="IPR036365">
    <property type="entry name" value="PGBD-like_sf"/>
</dbReference>
<keyword evidence="9" id="KW-0732">Signal</keyword>
<evidence type="ECO:0000256" key="9">
    <source>
        <dbReference type="SAM" id="SignalP"/>
    </source>
</evidence>
<keyword evidence="6 7" id="KW-0961">Cell wall biogenesis/degradation</keyword>
<dbReference type="InterPro" id="IPR036366">
    <property type="entry name" value="PGBDSf"/>
</dbReference>
<dbReference type="GO" id="GO:0005576">
    <property type="term" value="C:extracellular region"/>
    <property type="evidence" value="ECO:0007669"/>
    <property type="project" value="TreeGrafter"/>
</dbReference>
<dbReference type="Pfam" id="PF03734">
    <property type="entry name" value="YkuD"/>
    <property type="match status" value="1"/>
</dbReference>
<dbReference type="PROSITE" id="PS52029">
    <property type="entry name" value="LD_TPASE"/>
    <property type="match status" value="1"/>
</dbReference>
<feature type="active site" description="Proton donor/acceptor" evidence="7">
    <location>
        <position position="304"/>
    </location>
</feature>
<dbReference type="InterPro" id="IPR050979">
    <property type="entry name" value="LD-transpeptidase"/>
</dbReference>
<feature type="region of interest" description="Disordered" evidence="8">
    <location>
        <begin position="26"/>
        <end position="56"/>
    </location>
</feature>
<keyword evidence="5 7" id="KW-0573">Peptidoglycan synthesis</keyword>
<dbReference type="PANTHER" id="PTHR30582:SF30">
    <property type="entry name" value="BLR4375 PROTEIN"/>
    <property type="match status" value="1"/>
</dbReference>
<gene>
    <name evidence="11" type="ORF">LO55_4724</name>
</gene>
<feature type="active site" description="Nucleophile" evidence="7">
    <location>
        <position position="320"/>
    </location>
</feature>
<dbReference type="Pfam" id="PF01471">
    <property type="entry name" value="PG_binding_1"/>
    <property type="match status" value="1"/>
</dbReference>
<dbReference type="RefSeq" id="WP_071363294.1">
    <property type="nucleotide sequence ID" value="NZ_CAUQYF010000026.1"/>
</dbReference>
<accession>A0A1S2NGP0</accession>
<evidence type="ECO:0000313" key="12">
    <source>
        <dbReference type="Proteomes" id="UP000180246"/>
    </source>
</evidence>
<dbReference type="Gene3D" id="1.10.101.10">
    <property type="entry name" value="PGBD-like superfamily/PGBD"/>
    <property type="match status" value="1"/>
</dbReference>
<dbReference type="EMBL" id="JRYB01000001">
    <property type="protein sequence ID" value="OIJ44256.1"/>
    <property type="molecule type" value="Genomic_DNA"/>
</dbReference>
<keyword evidence="4 7" id="KW-0133">Cell shape</keyword>
<evidence type="ECO:0000256" key="4">
    <source>
        <dbReference type="ARBA" id="ARBA00022960"/>
    </source>
</evidence>
<proteinExistence type="inferred from homology"/>
<organism evidence="11 12">
    <name type="scientific">Massilia timonae</name>
    <dbReference type="NCBI Taxonomy" id="47229"/>
    <lineage>
        <taxon>Bacteria</taxon>
        <taxon>Pseudomonadati</taxon>
        <taxon>Pseudomonadota</taxon>
        <taxon>Betaproteobacteria</taxon>
        <taxon>Burkholderiales</taxon>
        <taxon>Oxalobacteraceae</taxon>
        <taxon>Telluria group</taxon>
        <taxon>Massilia</taxon>
    </lineage>
</organism>